<keyword evidence="2" id="KW-1185">Reference proteome</keyword>
<protein>
    <submittedName>
        <fullName evidence="1">Uncharacterized protein</fullName>
    </submittedName>
</protein>
<comment type="caution">
    <text evidence="1">The sequence shown here is derived from an EMBL/GenBank/DDBJ whole genome shotgun (WGS) entry which is preliminary data.</text>
</comment>
<dbReference type="Proteomes" id="UP000029448">
    <property type="component" value="Unassembled WGS sequence"/>
</dbReference>
<name>A0A095AWK6_9PROT</name>
<proteinExistence type="predicted"/>
<reference evidence="1 2" key="1">
    <citation type="submission" date="2014-06" db="EMBL/GenBank/DDBJ databases">
        <title>Functional and comparative genomic analyses of the Drosophila gut microbiota identify candidate symbiosis factors.</title>
        <authorList>
            <person name="Newell P.D."/>
            <person name="Chaston J.M."/>
            <person name="Douglas A.E."/>
        </authorList>
    </citation>
    <scope>NUCLEOTIDE SEQUENCE [LARGE SCALE GENOMIC DNA]</scope>
    <source>
        <strain evidence="1 2">DmCS_006</strain>
    </source>
</reference>
<sequence>MIAMKLVEFVLSKWTTVKKRRANAELEASMARRLEKSRQPRDHKGRYMRTCGAATCSEK</sequence>
<accession>A0A095AWK6</accession>
<dbReference type="PATRIC" id="fig|104102.7.peg.3098"/>
<dbReference type="EMBL" id="JOKM01000103">
    <property type="protein sequence ID" value="KGB21148.1"/>
    <property type="molecule type" value="Genomic_DNA"/>
</dbReference>
<evidence type="ECO:0000313" key="2">
    <source>
        <dbReference type="Proteomes" id="UP000029448"/>
    </source>
</evidence>
<evidence type="ECO:0000313" key="1">
    <source>
        <dbReference type="EMBL" id="KGB21148.1"/>
    </source>
</evidence>
<dbReference type="AlphaFoldDB" id="A0A095AWK6"/>
<gene>
    <name evidence="1" type="ORF">AtDm6_3143</name>
</gene>
<dbReference type="STRING" id="104102.AtDm6_3143"/>
<organism evidence="1 2">
    <name type="scientific">Acetobacter tropicalis</name>
    <dbReference type="NCBI Taxonomy" id="104102"/>
    <lineage>
        <taxon>Bacteria</taxon>
        <taxon>Pseudomonadati</taxon>
        <taxon>Pseudomonadota</taxon>
        <taxon>Alphaproteobacteria</taxon>
        <taxon>Acetobacterales</taxon>
        <taxon>Acetobacteraceae</taxon>
        <taxon>Acetobacter</taxon>
    </lineage>
</organism>